<dbReference type="PROSITE" id="PS52016">
    <property type="entry name" value="TONB_DEPENDENT_REC_3"/>
    <property type="match status" value="1"/>
</dbReference>
<dbReference type="Gene3D" id="2.40.170.20">
    <property type="entry name" value="TonB-dependent receptor, beta-barrel domain"/>
    <property type="match status" value="1"/>
</dbReference>
<dbReference type="SUPFAM" id="SSF49464">
    <property type="entry name" value="Carboxypeptidase regulatory domain-like"/>
    <property type="match status" value="1"/>
</dbReference>
<evidence type="ECO:0000256" key="1">
    <source>
        <dbReference type="ARBA" id="ARBA00004571"/>
    </source>
</evidence>
<evidence type="ECO:0000313" key="11">
    <source>
        <dbReference type="EMBL" id="MFC3976430.1"/>
    </source>
</evidence>
<evidence type="ECO:0000256" key="8">
    <source>
        <dbReference type="PROSITE-ProRule" id="PRU01360"/>
    </source>
</evidence>
<dbReference type="Pfam" id="PF07715">
    <property type="entry name" value="Plug"/>
    <property type="match status" value="1"/>
</dbReference>
<dbReference type="SUPFAM" id="SSF56935">
    <property type="entry name" value="Porins"/>
    <property type="match status" value="1"/>
</dbReference>
<accession>A0ABV8ELL9</accession>
<evidence type="ECO:0000259" key="10">
    <source>
        <dbReference type="Pfam" id="PF07715"/>
    </source>
</evidence>
<dbReference type="Proteomes" id="UP001595766">
    <property type="component" value="Unassembled WGS sequence"/>
</dbReference>
<keyword evidence="3 8" id="KW-1134">Transmembrane beta strand</keyword>
<dbReference type="PANTHER" id="PTHR30069:SF29">
    <property type="entry name" value="HEMOGLOBIN AND HEMOGLOBIN-HAPTOGLOBIN-BINDING PROTEIN 1-RELATED"/>
    <property type="match status" value="1"/>
</dbReference>
<dbReference type="Pfam" id="PF13715">
    <property type="entry name" value="CarbopepD_reg_2"/>
    <property type="match status" value="1"/>
</dbReference>
<evidence type="ECO:0000256" key="9">
    <source>
        <dbReference type="SAM" id="SignalP"/>
    </source>
</evidence>
<dbReference type="PANTHER" id="PTHR30069">
    <property type="entry name" value="TONB-DEPENDENT OUTER MEMBRANE RECEPTOR"/>
    <property type="match status" value="1"/>
</dbReference>
<dbReference type="InterPro" id="IPR008969">
    <property type="entry name" value="CarboxyPept-like_regulatory"/>
</dbReference>
<reference evidence="12" key="1">
    <citation type="journal article" date="2019" name="Int. J. Syst. Evol. Microbiol.">
        <title>The Global Catalogue of Microorganisms (GCM) 10K type strain sequencing project: providing services to taxonomists for standard genome sequencing and annotation.</title>
        <authorList>
            <consortium name="The Broad Institute Genomics Platform"/>
            <consortium name="The Broad Institute Genome Sequencing Center for Infectious Disease"/>
            <person name="Wu L."/>
            <person name="Ma J."/>
        </authorList>
    </citation>
    <scope>NUCLEOTIDE SEQUENCE [LARGE SCALE GENOMIC DNA]</scope>
    <source>
        <strain evidence="12">CECT 8551</strain>
    </source>
</reference>
<dbReference type="Gene3D" id="2.170.130.10">
    <property type="entry name" value="TonB-dependent receptor, plug domain"/>
    <property type="match status" value="1"/>
</dbReference>
<dbReference type="InterPro" id="IPR039426">
    <property type="entry name" value="TonB-dep_rcpt-like"/>
</dbReference>
<feature type="domain" description="TonB-dependent receptor plug" evidence="10">
    <location>
        <begin position="148"/>
        <end position="226"/>
    </location>
</feature>
<feature type="chain" id="PRO_5045888185" evidence="9">
    <location>
        <begin position="25"/>
        <end position="799"/>
    </location>
</feature>
<keyword evidence="5 9" id="KW-0732">Signal</keyword>
<name>A0ABV8ELL9_9BACT</name>
<evidence type="ECO:0000313" key="12">
    <source>
        <dbReference type="Proteomes" id="UP001595766"/>
    </source>
</evidence>
<keyword evidence="6 8" id="KW-0472">Membrane</keyword>
<proteinExistence type="inferred from homology"/>
<protein>
    <submittedName>
        <fullName evidence="11">Carboxypeptidase-like regulatory domain-containing protein</fullName>
    </submittedName>
</protein>
<gene>
    <name evidence="11" type="ORF">ACFOUP_08590</name>
</gene>
<dbReference type="InterPro" id="IPR036942">
    <property type="entry name" value="Beta-barrel_TonB_sf"/>
</dbReference>
<dbReference type="InterPro" id="IPR012910">
    <property type="entry name" value="Plug_dom"/>
</dbReference>
<evidence type="ECO:0000256" key="2">
    <source>
        <dbReference type="ARBA" id="ARBA00022448"/>
    </source>
</evidence>
<evidence type="ECO:0000256" key="5">
    <source>
        <dbReference type="ARBA" id="ARBA00022729"/>
    </source>
</evidence>
<dbReference type="EMBL" id="JBHSAV010000030">
    <property type="protein sequence ID" value="MFC3976430.1"/>
    <property type="molecule type" value="Genomic_DNA"/>
</dbReference>
<keyword evidence="4 8" id="KW-0812">Transmembrane</keyword>
<comment type="caution">
    <text evidence="11">The sequence shown here is derived from an EMBL/GenBank/DDBJ whole genome shotgun (WGS) entry which is preliminary data.</text>
</comment>
<dbReference type="RefSeq" id="WP_241297292.1">
    <property type="nucleotide sequence ID" value="NZ_JAKZGR010000019.1"/>
</dbReference>
<evidence type="ECO:0000256" key="4">
    <source>
        <dbReference type="ARBA" id="ARBA00022692"/>
    </source>
</evidence>
<evidence type="ECO:0000256" key="3">
    <source>
        <dbReference type="ARBA" id="ARBA00022452"/>
    </source>
</evidence>
<keyword evidence="7 8" id="KW-0998">Cell outer membrane</keyword>
<keyword evidence="12" id="KW-1185">Reference proteome</keyword>
<comment type="subcellular location">
    <subcellularLocation>
        <location evidence="1 8">Cell outer membrane</location>
        <topology evidence="1 8">Multi-pass membrane protein</topology>
    </subcellularLocation>
</comment>
<evidence type="ECO:0000256" key="6">
    <source>
        <dbReference type="ARBA" id="ARBA00023136"/>
    </source>
</evidence>
<comment type="similarity">
    <text evidence="8">Belongs to the TonB-dependent receptor family.</text>
</comment>
<organism evidence="11 12">
    <name type="scientific">Belliella kenyensis</name>
    <dbReference type="NCBI Taxonomy" id="1472724"/>
    <lineage>
        <taxon>Bacteria</taxon>
        <taxon>Pseudomonadati</taxon>
        <taxon>Bacteroidota</taxon>
        <taxon>Cytophagia</taxon>
        <taxon>Cytophagales</taxon>
        <taxon>Cyclobacteriaceae</taxon>
        <taxon>Belliella</taxon>
    </lineage>
</organism>
<feature type="signal peptide" evidence="9">
    <location>
        <begin position="1"/>
        <end position="24"/>
    </location>
</feature>
<sequence length="799" mass="90850">MRLFQRCITLAICFIPMFSHLAIAQEESYIEGLVVDFKSNQSVPGANVYWKNNPTEGVTTSPEGTFKLPYKKLPAFLIVSFIGYEQIEREITSRDLGKNLKIYLREDQLDLQEVTVNSTRPDQNVKSLDMGKSVVPIETIKNIPALFGEVDLLRSLQLLPGVQTAGEGTTGLFVRGGSADQNLLQIDGAPIYNPSHFFGFFSVFNPDAIHGVDFYKGNIPANYGGRISSLIDISLKEGNFDKIKGEGGIGTISSRLTVDGPLFSDKSSFVVSARRTYADLFLRLSSDPNINNNDLYFYDLSGKAVFKIGDKDKLTVSSYFGSDFLGLSGQFGFGWSNWMGAATWNRNISDRMFFDLNAYSSRYNYKVSFDDADNGFEWGNALGETGVKATWNYHFSEQTKVNWGSHLQFYHFASIDLNPAPNSAIQPLASNPFNGLQINPFVSLNHEISDKIGVEAGLRWSIYQQHGRGTSYTYEGNEPTPEAEIIDSLIFNRFERMKVYQGLEPRIAFRYLIREDLSLKIAANRAFQYLQVASNSSAGLPLDRWILAGTYIPPIRGDQFSVGLFKNFNKDTWEVSLEGYYKDMKNLIDLRQGASVLFTDRVETEILVGDGYAYGVEFLLRKNVGKTTGWFSYAYARTWRKIEGISFDRWYNPRFDRPHDLNLVLNHQFDKQWSANLTFVYTTGQAVTFPAGSYVVDSQRLPLYTGERNADRFPDYHRMDASVTWKNVNRGKKWRGSWNFSIYNLYGRKNPFSYQFTEIFNEQINFTPTSNDPITSRRPGTVMTYLFTFLPSLTYNFEF</sequence>
<dbReference type="InterPro" id="IPR037066">
    <property type="entry name" value="Plug_dom_sf"/>
</dbReference>
<keyword evidence="2 8" id="KW-0813">Transport</keyword>
<evidence type="ECO:0000256" key="7">
    <source>
        <dbReference type="ARBA" id="ARBA00023237"/>
    </source>
</evidence>